<keyword evidence="1" id="KW-0472">Membrane</keyword>
<dbReference type="HOGENOM" id="CLU_2665991_0_0_6"/>
<dbReference type="KEGG" id="hch:HCH_06184"/>
<keyword evidence="3" id="KW-1185">Reference proteome</keyword>
<reference evidence="2 3" key="1">
    <citation type="journal article" date="2005" name="Nucleic Acids Res.">
        <title>Genomic blueprint of Hahella chejuensis, a marine microbe producing an algicidal agent.</title>
        <authorList>
            <person name="Jeong H."/>
            <person name="Yim J.H."/>
            <person name="Lee C."/>
            <person name="Choi S.-H."/>
            <person name="Park Y.K."/>
            <person name="Yoon S.H."/>
            <person name="Hur C.-G."/>
            <person name="Kang H.-Y."/>
            <person name="Kim D."/>
            <person name="Lee H.H."/>
            <person name="Park K.H."/>
            <person name="Park S.-H."/>
            <person name="Park H.-S."/>
            <person name="Lee H.K."/>
            <person name="Oh T.K."/>
            <person name="Kim J.F."/>
        </authorList>
    </citation>
    <scope>NUCLEOTIDE SEQUENCE [LARGE SCALE GENOMIC DNA]</scope>
    <source>
        <strain evidence="2 3">KCTC 2396</strain>
    </source>
</reference>
<evidence type="ECO:0000256" key="1">
    <source>
        <dbReference type="SAM" id="Phobius"/>
    </source>
</evidence>
<keyword evidence="1" id="KW-1133">Transmembrane helix</keyword>
<evidence type="ECO:0000313" key="2">
    <source>
        <dbReference type="EMBL" id="ABC32828.1"/>
    </source>
</evidence>
<organism evidence="2 3">
    <name type="scientific">Hahella chejuensis (strain KCTC 2396)</name>
    <dbReference type="NCBI Taxonomy" id="349521"/>
    <lineage>
        <taxon>Bacteria</taxon>
        <taxon>Pseudomonadati</taxon>
        <taxon>Pseudomonadota</taxon>
        <taxon>Gammaproteobacteria</taxon>
        <taxon>Oceanospirillales</taxon>
        <taxon>Hahellaceae</taxon>
        <taxon>Hahella</taxon>
    </lineage>
</organism>
<proteinExistence type="predicted"/>
<dbReference type="EMBL" id="CP000155">
    <property type="protein sequence ID" value="ABC32828.1"/>
    <property type="molecule type" value="Genomic_DNA"/>
</dbReference>
<dbReference type="AlphaFoldDB" id="Q2S946"/>
<protein>
    <submittedName>
        <fullName evidence="2">Uncharacterized protein</fullName>
    </submittedName>
</protein>
<dbReference type="RefSeq" id="WP_011399886.1">
    <property type="nucleotide sequence ID" value="NC_007645.1"/>
</dbReference>
<evidence type="ECO:0000313" key="3">
    <source>
        <dbReference type="Proteomes" id="UP000000238"/>
    </source>
</evidence>
<feature type="transmembrane region" description="Helical" evidence="1">
    <location>
        <begin position="25"/>
        <end position="48"/>
    </location>
</feature>
<gene>
    <name evidence="2" type="ordered locus">HCH_06184</name>
</gene>
<name>Q2S946_HAHCH</name>
<dbReference type="Proteomes" id="UP000000238">
    <property type="component" value="Chromosome"/>
</dbReference>
<accession>Q2S946</accession>
<sequence length="75" mass="8597">MAILALHVFIKEDYDSLIATYPYEFIAVCLNMVTAVAIPPAFTDRFFFDQFRPYMMPSPNVRVQVVAGDGLHVRR</sequence>
<keyword evidence="1" id="KW-0812">Transmembrane</keyword>